<organism evidence="1 2">
    <name type="scientific">[Clostridium] ultunense Esp</name>
    <dbReference type="NCBI Taxonomy" id="1288971"/>
    <lineage>
        <taxon>Bacteria</taxon>
        <taxon>Bacillati</taxon>
        <taxon>Bacillota</taxon>
        <taxon>Tissierellia</taxon>
        <taxon>Tissierellales</taxon>
        <taxon>Tepidimicrobiaceae</taxon>
        <taxon>Schnuerera</taxon>
    </lineage>
</organism>
<dbReference type="Proteomes" id="UP000245423">
    <property type="component" value="Chromosome 1"/>
</dbReference>
<keyword evidence="1" id="KW-0808">Transferase</keyword>
<dbReference type="AlphaFoldDB" id="A0A1M4PJP8"/>
<keyword evidence="1" id="KW-0489">Methyltransferase</keyword>
<evidence type="ECO:0000313" key="1">
    <source>
        <dbReference type="EMBL" id="SHD75665.1"/>
    </source>
</evidence>
<keyword evidence="2" id="KW-1185">Reference proteome</keyword>
<accession>A0A1M4PJP8</accession>
<sequence length="113" mass="12810">MKPENINDIQTSFTIQAKNFEDSNMNFSKQEYLDYIVHSIEPSSSDYVLEAAGTCVCGRSVAPLVQSVICLDATPAMLEIGQKEAEKVELIIWSLLMVLLKKFRFLMDILILY</sequence>
<evidence type="ECO:0000313" key="2">
    <source>
        <dbReference type="Proteomes" id="UP000245423"/>
    </source>
</evidence>
<dbReference type="EMBL" id="LT669839">
    <property type="protein sequence ID" value="SHD75665.1"/>
    <property type="molecule type" value="Genomic_DNA"/>
</dbReference>
<reference evidence="1 2" key="1">
    <citation type="submission" date="2016-11" db="EMBL/GenBank/DDBJ databases">
        <authorList>
            <person name="Manzoor S."/>
        </authorList>
    </citation>
    <scope>NUCLEOTIDE SEQUENCE [LARGE SCALE GENOMIC DNA]</scope>
    <source>
        <strain evidence="1">Clostridium ultunense strain Esp</strain>
    </source>
</reference>
<protein>
    <submittedName>
        <fullName evidence="1">Methyltransferase</fullName>
    </submittedName>
</protein>
<proteinExistence type="predicted"/>
<dbReference type="GO" id="GO:0008168">
    <property type="term" value="F:methyltransferase activity"/>
    <property type="evidence" value="ECO:0007669"/>
    <property type="project" value="UniProtKB-KW"/>
</dbReference>
<gene>
    <name evidence="1" type="ORF">CUESP1_0270</name>
</gene>
<name>A0A1M4PJP8_9FIRM</name>
<dbReference type="GO" id="GO:0032259">
    <property type="term" value="P:methylation"/>
    <property type="evidence" value="ECO:0007669"/>
    <property type="project" value="UniProtKB-KW"/>
</dbReference>